<sequence length="395" mass="39030">MDGSSILFLVLGAAAGLLVGGVPLLRVVRGHLDLRAALRRSPGPVPAPDPDELSPNELAFLAGGPVRVGETAVVDAFLGDRIRSQAARGFFTLVGPGVPYAHEKDPTRRVLVKAFKKRVGVSAREMVRRVVTGRGVEQIRRDLAGSGLIVDTPEVRAILERRAGLPRVIRGRRILSLLVAAVGAGTFFLLEPTNPGLAALAGGLAASALLVAAQAVLAATGGPAVLPNTAAGDEVVSRARERYGNTTALTTAEMTRDQAVRRTAVTGFRALRAGGRDRSSSRAVSEDGSPALSPDLTAANAVSAGGGDAGGGGGVIDQDSLCEFADLCQSGTSESGGSDSTFGGGSGGDGWNGGFDGSGGGGSGGGWGSGGWGGGSGDSGGGGGDGGGGGGGGGD</sequence>
<dbReference type="NCBIfam" id="TIGR04222">
    <property type="entry name" value="near_uncomplex"/>
    <property type="match status" value="1"/>
</dbReference>
<keyword evidence="2" id="KW-0472">Membrane</keyword>
<feature type="compositionally biased region" description="Gly residues" evidence="1">
    <location>
        <begin position="342"/>
        <end position="395"/>
    </location>
</feature>
<protein>
    <submittedName>
        <fullName evidence="3">TIGR04222 domain-containing membrane protein</fullName>
    </submittedName>
</protein>
<gene>
    <name evidence="3" type="ORF">ABUK86_05375</name>
</gene>
<reference evidence="3 4" key="1">
    <citation type="submission" date="2024-06" db="EMBL/GenBank/DDBJ databases">
        <authorList>
            <person name="Bataeva Y.V."/>
            <person name="Grigorian L.N."/>
            <person name="Solomentsev V.I."/>
        </authorList>
    </citation>
    <scope>NUCLEOTIDE SEQUENCE [LARGE SCALE GENOMIC DNA]</scope>
    <source>
        <strain evidence="4">SCPM-O-B-12605 (RCAM04882)</strain>
    </source>
</reference>
<feature type="region of interest" description="Disordered" evidence="1">
    <location>
        <begin position="332"/>
        <end position="395"/>
    </location>
</feature>
<evidence type="ECO:0000256" key="1">
    <source>
        <dbReference type="SAM" id="MobiDB-lite"/>
    </source>
</evidence>
<organism evidence="3 4">
    <name type="scientific">Nocardiopsis tropica</name>
    <dbReference type="NCBI Taxonomy" id="109330"/>
    <lineage>
        <taxon>Bacteria</taxon>
        <taxon>Bacillati</taxon>
        <taxon>Actinomycetota</taxon>
        <taxon>Actinomycetes</taxon>
        <taxon>Streptosporangiales</taxon>
        <taxon>Nocardiopsidaceae</taxon>
        <taxon>Nocardiopsis</taxon>
    </lineage>
</organism>
<name>A0ABV1ZQJ3_9ACTN</name>
<keyword evidence="2" id="KW-1133">Transmembrane helix</keyword>
<dbReference type="InterPro" id="IPR026467">
    <property type="entry name" value="Ser/Gly_Cys_C_dom"/>
</dbReference>
<keyword evidence="2" id="KW-0812">Transmembrane</keyword>
<feature type="region of interest" description="Disordered" evidence="1">
    <location>
        <begin position="271"/>
        <end position="299"/>
    </location>
</feature>
<feature type="transmembrane region" description="Helical" evidence="2">
    <location>
        <begin position="6"/>
        <end position="25"/>
    </location>
</feature>
<dbReference type="Proteomes" id="UP001432401">
    <property type="component" value="Unassembled WGS sequence"/>
</dbReference>
<accession>A0ABV1ZQJ3</accession>
<keyword evidence="4" id="KW-1185">Reference proteome</keyword>
<feature type="transmembrane region" description="Helical" evidence="2">
    <location>
        <begin position="174"/>
        <end position="190"/>
    </location>
</feature>
<evidence type="ECO:0000256" key="2">
    <source>
        <dbReference type="SAM" id="Phobius"/>
    </source>
</evidence>
<dbReference type="EMBL" id="JBEQNB010000003">
    <property type="protein sequence ID" value="MES0833194.1"/>
    <property type="molecule type" value="Genomic_DNA"/>
</dbReference>
<feature type="compositionally biased region" description="Low complexity" evidence="1">
    <location>
        <begin position="332"/>
        <end position="341"/>
    </location>
</feature>
<evidence type="ECO:0000313" key="3">
    <source>
        <dbReference type="EMBL" id="MES0833194.1"/>
    </source>
</evidence>
<comment type="caution">
    <text evidence="3">The sequence shown here is derived from an EMBL/GenBank/DDBJ whole genome shotgun (WGS) entry which is preliminary data.</text>
</comment>
<evidence type="ECO:0000313" key="4">
    <source>
        <dbReference type="Proteomes" id="UP001432401"/>
    </source>
</evidence>
<dbReference type="RefSeq" id="WP_352982800.1">
    <property type="nucleotide sequence ID" value="NZ_JBEQNA010000002.1"/>
</dbReference>
<feature type="transmembrane region" description="Helical" evidence="2">
    <location>
        <begin position="196"/>
        <end position="219"/>
    </location>
</feature>
<proteinExistence type="predicted"/>